<dbReference type="GO" id="GO:0005576">
    <property type="term" value="C:extracellular region"/>
    <property type="evidence" value="ECO:0007669"/>
    <property type="project" value="InterPro"/>
</dbReference>
<keyword evidence="3" id="KW-1185">Reference proteome</keyword>
<accession>A0A918RGA0</accession>
<reference evidence="2" key="2">
    <citation type="submission" date="2020-09" db="EMBL/GenBank/DDBJ databases">
        <authorList>
            <person name="Sun Q."/>
            <person name="Kim S."/>
        </authorList>
    </citation>
    <scope>NUCLEOTIDE SEQUENCE</scope>
    <source>
        <strain evidence="2">KCTC 32422</strain>
    </source>
</reference>
<dbReference type="GO" id="GO:0030246">
    <property type="term" value="F:carbohydrate binding"/>
    <property type="evidence" value="ECO:0007669"/>
    <property type="project" value="InterPro"/>
</dbReference>
<dbReference type="SMART" id="SM00495">
    <property type="entry name" value="ChtBD3"/>
    <property type="match status" value="1"/>
</dbReference>
<protein>
    <recommendedName>
        <fullName evidence="1">Chitin-binding type-3 domain-containing protein</fullName>
    </recommendedName>
</protein>
<dbReference type="GO" id="GO:0004553">
    <property type="term" value="F:hydrolase activity, hydrolyzing O-glycosyl compounds"/>
    <property type="evidence" value="ECO:0007669"/>
    <property type="project" value="InterPro"/>
</dbReference>
<dbReference type="Proteomes" id="UP000634139">
    <property type="component" value="Unassembled WGS sequence"/>
</dbReference>
<evidence type="ECO:0000259" key="1">
    <source>
        <dbReference type="SMART" id="SM00495"/>
    </source>
</evidence>
<feature type="domain" description="Chitin-binding type-3" evidence="1">
    <location>
        <begin position="24"/>
        <end position="69"/>
    </location>
</feature>
<dbReference type="GO" id="GO:0005975">
    <property type="term" value="P:carbohydrate metabolic process"/>
    <property type="evidence" value="ECO:0007669"/>
    <property type="project" value="InterPro"/>
</dbReference>
<dbReference type="InterPro" id="IPR003610">
    <property type="entry name" value="CBM5/12"/>
</dbReference>
<sequence length="297" mass="32114">MKLIRPTALIDAMLTSSTAPENDYPVWAAGTVYAVGARVILTSTHRKYEALAASTGVNPASDPTKWLDLGPTNRWAMFDARVGTATTRPGSLQVVLAPGAADGLALIDIEAESASVTLTVSGNQIYSRTQSLNIGGNAIDTWFAWFFEPLGKRTGLLFLDVPVYETGVLTVTLTRDNPADAVKCGTLLVGRQFDIGDTEHGVDLGIIDYSRKETDQFGVTSVVERAFAKRMSARVVMQTDALDDVHRTLASIRATPVLWIGSESFESLTVFGFYKEFSIDLAYPTVSYCSLTIEGLT</sequence>
<gene>
    <name evidence="2" type="ORF">GCM10011617_17910</name>
</gene>
<dbReference type="Gene3D" id="2.10.10.20">
    <property type="entry name" value="Carbohydrate-binding module superfamily 5/12"/>
    <property type="match status" value="1"/>
</dbReference>
<reference evidence="2" key="1">
    <citation type="journal article" date="2014" name="Int. J. Syst. Evol. Microbiol.">
        <title>Complete genome sequence of Corynebacterium casei LMG S-19264T (=DSM 44701T), isolated from a smear-ripened cheese.</title>
        <authorList>
            <consortium name="US DOE Joint Genome Institute (JGI-PGF)"/>
            <person name="Walter F."/>
            <person name="Albersmeier A."/>
            <person name="Kalinowski J."/>
            <person name="Ruckert C."/>
        </authorList>
    </citation>
    <scope>NUCLEOTIDE SEQUENCE</scope>
    <source>
        <strain evidence="2">KCTC 32422</strain>
    </source>
</reference>
<dbReference type="AlphaFoldDB" id="A0A918RGA0"/>
<name>A0A918RGA0_9SPHN</name>
<dbReference type="RefSeq" id="WP_189540628.1">
    <property type="nucleotide sequence ID" value="NZ_BMZD01000003.1"/>
</dbReference>
<dbReference type="EMBL" id="BMZD01000003">
    <property type="protein sequence ID" value="GGZ97643.1"/>
    <property type="molecule type" value="Genomic_DNA"/>
</dbReference>
<comment type="caution">
    <text evidence="2">The sequence shown here is derived from an EMBL/GenBank/DDBJ whole genome shotgun (WGS) entry which is preliminary data.</text>
</comment>
<evidence type="ECO:0000313" key="2">
    <source>
        <dbReference type="EMBL" id="GGZ97643.1"/>
    </source>
</evidence>
<evidence type="ECO:0000313" key="3">
    <source>
        <dbReference type="Proteomes" id="UP000634139"/>
    </source>
</evidence>
<proteinExistence type="predicted"/>
<organism evidence="2 3">
    <name type="scientific">Novosphingobium arvoryzae</name>
    <dbReference type="NCBI Taxonomy" id="1256514"/>
    <lineage>
        <taxon>Bacteria</taxon>
        <taxon>Pseudomonadati</taxon>
        <taxon>Pseudomonadota</taxon>
        <taxon>Alphaproteobacteria</taxon>
        <taxon>Sphingomonadales</taxon>
        <taxon>Sphingomonadaceae</taxon>
        <taxon>Novosphingobium</taxon>
    </lineage>
</organism>